<dbReference type="CTD" id="285311"/>
<protein>
    <submittedName>
        <fullName evidence="3">Uncharacterized protein</fullName>
    </submittedName>
</protein>
<accession>A0AAX6QS97</accession>
<feature type="region of interest" description="Disordered" evidence="1">
    <location>
        <begin position="228"/>
        <end position="264"/>
    </location>
</feature>
<feature type="compositionally biased region" description="Pro residues" evidence="1">
    <location>
        <begin position="239"/>
        <end position="264"/>
    </location>
</feature>
<dbReference type="GeneID" id="101711445"/>
<dbReference type="Proteomes" id="UP000694906">
    <property type="component" value="Unplaced"/>
</dbReference>
<evidence type="ECO:0000313" key="2">
    <source>
        <dbReference type="Proteomes" id="UP000694906"/>
    </source>
</evidence>
<organism evidence="2 3">
    <name type="scientific">Heterocephalus glaber</name>
    <name type="common">Naked mole rat</name>
    <dbReference type="NCBI Taxonomy" id="10181"/>
    <lineage>
        <taxon>Eukaryota</taxon>
        <taxon>Metazoa</taxon>
        <taxon>Chordata</taxon>
        <taxon>Craniata</taxon>
        <taxon>Vertebrata</taxon>
        <taxon>Euteleostomi</taxon>
        <taxon>Mammalia</taxon>
        <taxon>Eutheria</taxon>
        <taxon>Euarchontoglires</taxon>
        <taxon>Glires</taxon>
        <taxon>Rodentia</taxon>
        <taxon>Hystricomorpha</taxon>
        <taxon>Bathyergidae</taxon>
        <taxon>Heterocephalus</taxon>
    </lineage>
</organism>
<evidence type="ECO:0000313" key="3">
    <source>
        <dbReference type="RefSeq" id="XP_012924683.1"/>
    </source>
</evidence>
<gene>
    <name evidence="3" type="primary">CUNH3orf56</name>
</gene>
<evidence type="ECO:0000256" key="1">
    <source>
        <dbReference type="SAM" id="MobiDB-lite"/>
    </source>
</evidence>
<name>A0AAX6QS97_HETGA</name>
<reference evidence="3" key="1">
    <citation type="submission" date="2025-08" db="UniProtKB">
        <authorList>
            <consortium name="RefSeq"/>
        </authorList>
    </citation>
    <scope>IDENTIFICATION</scope>
</reference>
<feature type="region of interest" description="Disordered" evidence="1">
    <location>
        <begin position="1"/>
        <end position="25"/>
    </location>
</feature>
<dbReference type="RefSeq" id="XP_012924683.1">
    <property type="nucleotide sequence ID" value="XM_013069229.1"/>
</dbReference>
<proteinExistence type="predicted"/>
<feature type="compositionally biased region" description="Basic and acidic residues" evidence="1">
    <location>
        <begin position="8"/>
        <end position="22"/>
    </location>
</feature>
<sequence length="264" mass="28359">MASSPHPADTKEPPKDPLRLGRLDSMNMGTEAPKEEAAEVSHVCWGCPDPWPGRGSVWGHCTCQPVTDSTLCRGVLGPPHALHSCLGPTPHPYLNPWAHVWMPWGGGIWTGHPLLAASVPVDWCRATSSFNPYTCGRHPTALGHSTLPHSWGPQSSPPSPALVRDTTYCPPVRVQDPGSSAPWAAVGGPTRSAPIWRWPQSCPLGQASSLHTQVLLLSSSSQLCPLLLAPMPDPELEPEPPMLDPEPEPKPPMLDPEPEPKPLS</sequence>
<dbReference type="AlphaFoldDB" id="A0AAX6QS97"/>
<keyword evidence="2" id="KW-1185">Reference proteome</keyword>
<dbReference type="KEGG" id="hgl:101711445"/>